<feature type="chain" id="PRO_5011780843" evidence="1">
    <location>
        <begin position="19"/>
        <end position="683"/>
    </location>
</feature>
<dbReference type="EMBL" id="FMZO01000002">
    <property type="protein sequence ID" value="SDC38768.1"/>
    <property type="molecule type" value="Genomic_DNA"/>
</dbReference>
<gene>
    <name evidence="2" type="ORF">SAMN04487894_102233</name>
</gene>
<proteinExistence type="predicted"/>
<evidence type="ECO:0000313" key="3">
    <source>
        <dbReference type="Proteomes" id="UP000198757"/>
    </source>
</evidence>
<dbReference type="STRING" id="1285928.SAMN04487894_102233"/>
<dbReference type="InterPro" id="IPR025631">
    <property type="entry name" value="Porin_10"/>
</dbReference>
<dbReference type="AlphaFoldDB" id="A0A1G6L6L0"/>
<reference evidence="3" key="1">
    <citation type="submission" date="2016-10" db="EMBL/GenBank/DDBJ databases">
        <authorList>
            <person name="Varghese N."/>
            <person name="Submissions S."/>
        </authorList>
    </citation>
    <scope>NUCLEOTIDE SEQUENCE [LARGE SCALE GENOMIC DNA]</scope>
    <source>
        <strain evidence="3">DSM 25811 / CCM 8410 / LMG 26954 / E90</strain>
    </source>
</reference>
<protein>
    <submittedName>
        <fullName evidence="2">Putative porin</fullName>
    </submittedName>
</protein>
<feature type="signal peptide" evidence="1">
    <location>
        <begin position="1"/>
        <end position="18"/>
    </location>
</feature>
<keyword evidence="3" id="KW-1185">Reference proteome</keyword>
<accession>A0A1G6L6L0</accession>
<evidence type="ECO:0000313" key="2">
    <source>
        <dbReference type="EMBL" id="SDC38768.1"/>
    </source>
</evidence>
<name>A0A1G6L6L0_NIADE</name>
<keyword evidence="1" id="KW-0732">Signal</keyword>
<evidence type="ECO:0000256" key="1">
    <source>
        <dbReference type="SAM" id="SignalP"/>
    </source>
</evidence>
<organism evidence="2 3">
    <name type="scientific">Niabella drilacis (strain DSM 25811 / CCM 8410 / CCUG 62505 / LMG 26954 / E90)</name>
    <dbReference type="NCBI Taxonomy" id="1285928"/>
    <lineage>
        <taxon>Bacteria</taxon>
        <taxon>Pseudomonadati</taxon>
        <taxon>Bacteroidota</taxon>
        <taxon>Chitinophagia</taxon>
        <taxon>Chitinophagales</taxon>
        <taxon>Chitinophagaceae</taxon>
        <taxon>Niabella</taxon>
    </lineage>
</organism>
<dbReference type="Pfam" id="PF14121">
    <property type="entry name" value="Porin_10"/>
    <property type="match status" value="1"/>
</dbReference>
<dbReference type="RefSeq" id="WP_090388861.1">
    <property type="nucleotide sequence ID" value="NZ_FMZO01000002.1"/>
</dbReference>
<sequence>MRFYFVLFLLVTAVGAQAQDPLGGVGNRFRGMRNVGSGSDSLARRDKFEDSITITYRYLDTARAYRLDSSINDITRYFPIPAEYNYMGNFGNAAQSYLFAPRMKAGWDPGFHAFDNYKYTIENARFFTATRPYSELNYLLGTRSEQFIELMHTQNRGPNWNIHFSYRLLNSPGIFQNQKSAHNSYLITNWVQSVNRRYRNYFIVVANKLQNTENGGIVNSAYIDSADYDRRDYIPVRLGGGTRYSADFFNTNVATGNKYADFNALMRQQYDFGRKDSLVTDSTVVSLFFPRVRFEHTIRYSKYTFLFTDAAPAADYYKEFYDLALAGGSNIFSRRDDWKEMVNDFSIYTFPDEKNTQQFIKLGAGVQNLSGTFDTLQRENVLELIQNREKKNYYNIYGHGEYRNRTKNQKWDMMANGKIYFAGMNAGDYEAGASIQSLLGKKIGSLLLGAQNVNRTPSFIMQNPISSFYFRGNEDPALKKENITHLYAVVYQPLLKLGLTGHYYLMTNYSYYTDFYKINQYNSLFNVLQIGANKVFETGKTKQWKWRTEVYFQQVVGGAPLHIPAIYTRNRFGYEGKLGYPKLNIAMGFEAKYRTNYKGDGYSPLLGQFFYQDDQTVQYKLPNIAAYLNFRINSFKAFVRAENLNTFRKLGTNWGFSNNNFAATDYPYPGLLIRLGVFWGFVN</sequence>
<dbReference type="OrthoDB" id="1489309at2"/>
<dbReference type="Proteomes" id="UP000198757">
    <property type="component" value="Unassembled WGS sequence"/>
</dbReference>